<dbReference type="GO" id="GO:0005886">
    <property type="term" value="C:plasma membrane"/>
    <property type="evidence" value="ECO:0007669"/>
    <property type="project" value="UniProtKB-SubCell"/>
</dbReference>
<evidence type="ECO:0000256" key="20">
    <source>
        <dbReference type="SAM" id="Phobius"/>
    </source>
</evidence>
<evidence type="ECO:0000256" key="14">
    <source>
        <dbReference type="ARBA" id="ARBA00022989"/>
    </source>
</evidence>
<dbReference type="InterPro" id="IPR050528">
    <property type="entry name" value="L-type_Lectin-RKs"/>
</dbReference>
<evidence type="ECO:0000256" key="16">
    <source>
        <dbReference type="ARBA" id="ARBA00023170"/>
    </source>
</evidence>
<dbReference type="SMART" id="SM00220">
    <property type="entry name" value="S_TKc"/>
    <property type="match status" value="3"/>
</dbReference>
<dbReference type="OrthoDB" id="2014828at2759"/>
<evidence type="ECO:0000256" key="2">
    <source>
        <dbReference type="ARBA" id="ARBA00008536"/>
    </source>
</evidence>
<dbReference type="PROSITE" id="PS00108">
    <property type="entry name" value="PROTEIN_KINASE_ST"/>
    <property type="match status" value="3"/>
</dbReference>
<keyword evidence="8 20" id="KW-0812">Transmembrane</keyword>
<dbReference type="PROSITE" id="PS00308">
    <property type="entry name" value="LECTIN_LEGUME_ALPHA"/>
    <property type="match status" value="2"/>
</dbReference>
<keyword evidence="23" id="KW-1185">Reference proteome</keyword>
<evidence type="ECO:0000256" key="8">
    <source>
        <dbReference type="ARBA" id="ARBA00022692"/>
    </source>
</evidence>
<feature type="transmembrane region" description="Helical" evidence="20">
    <location>
        <begin position="1907"/>
        <end position="1928"/>
    </location>
</feature>
<dbReference type="Gene3D" id="2.60.120.200">
    <property type="match status" value="2"/>
</dbReference>
<dbReference type="CDD" id="cd14066">
    <property type="entry name" value="STKc_IRAK"/>
    <property type="match status" value="1"/>
</dbReference>
<keyword evidence="12" id="KW-0418">Kinase</keyword>
<evidence type="ECO:0000256" key="9">
    <source>
        <dbReference type="ARBA" id="ARBA00022729"/>
    </source>
</evidence>
<dbReference type="Gene3D" id="3.30.200.20">
    <property type="entry name" value="Phosphorylase Kinase, domain 1"/>
    <property type="match status" value="3"/>
</dbReference>
<dbReference type="InterPro" id="IPR011009">
    <property type="entry name" value="Kinase-like_dom_sf"/>
</dbReference>
<dbReference type="InterPro" id="IPR001220">
    <property type="entry name" value="Legume_lectin_dom"/>
</dbReference>
<evidence type="ECO:0000256" key="17">
    <source>
        <dbReference type="ARBA" id="ARBA00023180"/>
    </source>
</evidence>
<comment type="subcellular location">
    <subcellularLocation>
        <location evidence="1">Cell membrane</location>
        <topology evidence="1">Single-pass type I membrane protein</topology>
    </subcellularLocation>
</comment>
<feature type="domain" description="Protein kinase" evidence="21">
    <location>
        <begin position="98"/>
        <end position="412"/>
    </location>
</feature>
<evidence type="ECO:0000256" key="7">
    <source>
        <dbReference type="ARBA" id="ARBA00022679"/>
    </source>
</evidence>
<feature type="compositionally biased region" description="Basic and acidic residues" evidence="19">
    <location>
        <begin position="640"/>
        <end position="650"/>
    </location>
</feature>
<gene>
    <name evidence="22" type="ORF">E3N88_27887</name>
</gene>
<dbReference type="CDD" id="cd06899">
    <property type="entry name" value="lectin_legume_LecRK_Arcelin_ConA"/>
    <property type="match status" value="2"/>
</dbReference>
<keyword evidence="5" id="KW-1003">Cell membrane</keyword>
<dbReference type="SUPFAM" id="SSF49899">
    <property type="entry name" value="Concanavalin A-like lectins/glucanases"/>
    <property type="match status" value="2"/>
</dbReference>
<dbReference type="SUPFAM" id="SSF54928">
    <property type="entry name" value="RNA-binding domain, RBD"/>
    <property type="match status" value="1"/>
</dbReference>
<dbReference type="InterPro" id="IPR035979">
    <property type="entry name" value="RBD_domain_sf"/>
</dbReference>
<evidence type="ECO:0000256" key="4">
    <source>
        <dbReference type="ARBA" id="ARBA00012513"/>
    </source>
</evidence>
<dbReference type="Proteomes" id="UP000326396">
    <property type="component" value="Linkage Group LG4"/>
</dbReference>
<keyword evidence="10" id="KW-0430">Lectin</keyword>
<keyword evidence="6" id="KW-0723">Serine/threonine-protein kinase</keyword>
<evidence type="ECO:0000259" key="21">
    <source>
        <dbReference type="PROSITE" id="PS50011"/>
    </source>
</evidence>
<feature type="region of interest" description="Disordered" evidence="19">
    <location>
        <begin position="625"/>
        <end position="725"/>
    </location>
</feature>
<dbReference type="FunFam" id="3.30.200.20:FF:000168">
    <property type="entry name" value="L-type lectin-domain containing receptor kinase IX.1"/>
    <property type="match status" value="2"/>
</dbReference>
<dbReference type="GO" id="GO:0002229">
    <property type="term" value="P:defense response to oomycetes"/>
    <property type="evidence" value="ECO:0007669"/>
    <property type="project" value="UniProtKB-ARBA"/>
</dbReference>
<dbReference type="InterPro" id="IPR019825">
    <property type="entry name" value="Lectin_legB_Mn/Ca_BS"/>
</dbReference>
<comment type="caution">
    <text evidence="22">The sequence shown here is derived from an EMBL/GenBank/DDBJ whole genome shotgun (WGS) entry which is preliminary data.</text>
</comment>
<dbReference type="Pfam" id="PF00076">
    <property type="entry name" value="RRM_1"/>
    <property type="match status" value="1"/>
</dbReference>
<evidence type="ECO:0000256" key="11">
    <source>
        <dbReference type="ARBA" id="ARBA00022741"/>
    </source>
</evidence>
<dbReference type="FunFam" id="1.10.510.10:FF:000240">
    <property type="entry name" value="Lectin-domain containing receptor kinase A4.3"/>
    <property type="match status" value="4"/>
</dbReference>
<evidence type="ECO:0000256" key="18">
    <source>
        <dbReference type="PROSITE-ProRule" id="PRU10141"/>
    </source>
</evidence>
<dbReference type="SUPFAM" id="SSF56112">
    <property type="entry name" value="Protein kinase-like (PK-like)"/>
    <property type="match status" value="3"/>
</dbReference>
<evidence type="ECO:0000256" key="10">
    <source>
        <dbReference type="ARBA" id="ARBA00022734"/>
    </source>
</evidence>
<dbReference type="InterPro" id="IPR013320">
    <property type="entry name" value="ConA-like_dom_sf"/>
</dbReference>
<dbReference type="PROSITE" id="PS00107">
    <property type="entry name" value="PROTEIN_KINASE_ATP"/>
    <property type="match status" value="2"/>
</dbReference>
<evidence type="ECO:0000313" key="23">
    <source>
        <dbReference type="Proteomes" id="UP000326396"/>
    </source>
</evidence>
<feature type="binding site" evidence="18">
    <location>
        <position position="127"/>
    </location>
    <ligand>
        <name>ATP</name>
        <dbReference type="ChEBI" id="CHEBI:30616"/>
    </ligand>
</feature>
<evidence type="ECO:0000256" key="1">
    <source>
        <dbReference type="ARBA" id="ARBA00004251"/>
    </source>
</evidence>
<keyword evidence="16" id="KW-0675">Receptor</keyword>
<evidence type="ECO:0000256" key="15">
    <source>
        <dbReference type="ARBA" id="ARBA00023136"/>
    </source>
</evidence>
<dbReference type="PROSITE" id="PS50011">
    <property type="entry name" value="PROTEIN_KINASE_DOM"/>
    <property type="match status" value="3"/>
</dbReference>
<name>A0A5N6MYX5_9ASTR</name>
<dbReference type="InterPro" id="IPR000985">
    <property type="entry name" value="Lectin_LegA_CS"/>
</dbReference>
<dbReference type="PROSITE" id="PS00307">
    <property type="entry name" value="LECTIN_LEGUME_BETA"/>
    <property type="match status" value="2"/>
</dbReference>
<evidence type="ECO:0000256" key="3">
    <source>
        <dbReference type="ARBA" id="ARBA00010217"/>
    </source>
</evidence>
<dbReference type="Pfam" id="PF00139">
    <property type="entry name" value="Lectin_legB"/>
    <property type="match status" value="2"/>
</dbReference>
<sequence length="2255" mass="251594">MYPVCAAYRGSVRFSVGVVCRGGVAVYSGCTAARGISLVQCIVAAAAAGERRQGFCCGSGGGGRGGNSFDVEMNNEFEMGTGPKRFSYHELAHSTSDFAKKEKLGEGGFGGVYRGYLKDSNTHIAVKRVSKRSRQRIKEYASEVRIISRLRHRNLVQLIGWCHQKGEFLLVYEYMENGSLDSHLFKHKSLLTWGTRYKIAHGLASALLYLHEEWDQCVLHRDIKSSNVMLDSNFNAKLGDFGLAKLVDHDKGSQTTTMLAGTLGYMAPECSINGRATKESDVFSFGVVALEIACGRKRIEYKAPENQMKEDAWEQVRRRGRSFQKPQQRKSYHNVAATNTSFYVTNLPSGCTSSELAQKFQKYGKVVDAYVAGKKDGWKYLWLSVNLARYDRDGKPKINQRTQKIPSSHAYYYGGERPHAEHFSSVGNGRSFKDVVLNRQGLKPKLEIQLNSISSTTELLWGSKSLIGRAKNLSSLCSLRMAFSGVNGVTTIRYLGGLAVLVQFPNIDDVWEGKMVPFERIAWVRILGVPPSLWDSHIFNQIGGKVGEVIHRSEASIDDCNLSLDSLGIIVSNGDPIQEQVTLNWNNNMVVCWVIEDPRPWVPEFVHSSDSQHCLEESIPRNLCEPRKEMDGLQPPQVGERAHGKQHAWENGDNNHSSFKFTSGTQEVKKGGKRNPKAVGSKGRAHHGSANMSGGGLIIGSSSESRPKKRPRNVLEQLGPSVGGSKMLIDREDEIEEGQLIEGDNEVELQEEITNTILVAESVGIHLAGKYKEVREEIYGEELKPSYSGVWVMAGDFNEVRGMMDRRGSIFCSQGATIFNDFIHNAQLLEYNMGGQDYTYMKGIDAVVQEALGSSQRGGYPDKVLAIKLKSVKEALKKWVKEQRTGKSHNKTVAKVNKFSFRLDLFFCANPDKSVHPMSTAVFPYTSSRPRLSSLRFEPEQTRDAAYSSNEGIQVTHPRNNDQYGSVWLAGRATYIKPLHLWDKDSNLASFTTSFTFVIDSYPNNVYADGLTFFLAHNNSVMNSGGILGLPFDSKIKNSRHRFVAVEFDTYGENDWDPKYPDSNISIGDHVGININSVTSVAYRKWYTNITYGKECRALINYHSDSKKLSVSFTNFINNSRVWETGLDYTYDLRRVLPEWVIFGFSASTGNQFEKNNVISWTFNSTQFKADDDDNRKIDMLGKIGLALGMFVLVICLATVAYFLRRRRKENDGDTGEELGLLEMNGEFEIGASMPRRFSHLELAQATTDFAETDKLGEGGFGGVYKGFLKDLRMHIAVKRVSKASKQGIKEYASEVRIISRLRHRNLVQLVGWCHEKGELLLAYEFMENGSLDLHLFMGKSLLTWNARYNIAHGLASALLYLHEEWEQCVLHRDIKSSNVMLDVNFNAKLGDFGLAKLVDHDKGSQTTMLAGTLGYMAPECVVTGRSTKESDVFSFGVVALEITCGRKVIDYKAQEKQLWLLKWVWDLYGDGSLLEAVDPRLESEFDEEEIWRLMIVGLWCVHPDPDHRPSMRQAIKVLNSEAALPLVPSKMPVASYQIPSVSSLSDFSSIGQYQSIIAEVVGEDNWVEGGCKVVRVWGVGDDSRVTEGMGKEWELGDEVGATEGVFGMGLVIAVGKKAGGLDREYSEEPFVALIPCKASLTFNLTNIGPSNQNRDIVSEGEGSYISNDGIQVTPDGIGSDRSQKAGRATYIRPLHLWDNGSGELASFSTNFTFVIDSNRDTSYGDGLTFFLAQNNSNITRGGAMGLPVDPTTIVATSQFVAVEFDTYWNSWDPMLDRNTSMGDHVGISISSLTSVRSQEWSSDITGGGVCQAWITYDSISNNLSVSFTGYQNNTPIRQDGLIYTVDLRKELPEWVIFGFSAATGASFQKNNVRSWAFISSDLKIDGNNTLPPNPGPDPVSNKSNKVGLIVGISVTIIVLSVFAFVLWRRHKKKVKEQEAEEDSFDVEMNNEFEMGTGPQRFSYHELAHWTMKRVSKSSKQGMKEYASDVRIISRLRHGNLVQLIGWCHQKGELLLVYEYMENGSLDSHLFKHKSLLTWGTRYKIAHGLASALLYLHEEWEQCVLHRDIKSSNVMLDSNFNTKLGDFGLAKLVDHDKGSQTTIFGVVALEIACGRKPIEYKAQEKQVRLVEWVWELYGNGTLLEAVDPRLGSDFEEEEIKRLMIVGLWCVHPDSEYRPSMRQAIKVLTFEASLPLLPSKMPVASYLTPPMSSLYGVSYMIQYQSSSSISNTESSSQTQSSTVSSASQSVSLLHAM</sequence>
<feature type="binding site" evidence="18">
    <location>
        <position position="1279"/>
    </location>
    <ligand>
        <name>ATP</name>
        <dbReference type="ChEBI" id="CHEBI:30616"/>
    </ligand>
</feature>
<keyword evidence="7" id="KW-0808">Transferase</keyword>
<dbReference type="PANTHER" id="PTHR27007">
    <property type="match status" value="1"/>
</dbReference>
<evidence type="ECO:0000256" key="19">
    <source>
        <dbReference type="SAM" id="MobiDB-lite"/>
    </source>
</evidence>
<dbReference type="GO" id="GO:0003723">
    <property type="term" value="F:RNA binding"/>
    <property type="evidence" value="ECO:0007669"/>
    <property type="project" value="InterPro"/>
</dbReference>
<dbReference type="GO" id="GO:0005524">
    <property type="term" value="F:ATP binding"/>
    <property type="evidence" value="ECO:0007669"/>
    <property type="project" value="UniProtKB-UniRule"/>
</dbReference>
<keyword evidence="17" id="KW-0325">Glycoprotein</keyword>
<comment type="similarity">
    <text evidence="3">In the C-terminal section; belongs to the protein kinase superfamily. Ser/Thr protein kinase family.</text>
</comment>
<proteinExistence type="inferred from homology"/>
<evidence type="ECO:0000256" key="13">
    <source>
        <dbReference type="ARBA" id="ARBA00022840"/>
    </source>
</evidence>
<feature type="domain" description="Protein kinase" evidence="21">
    <location>
        <begin position="1250"/>
        <end position="1528"/>
    </location>
</feature>
<dbReference type="EC" id="2.7.11.1" evidence="4"/>
<dbReference type="Gene3D" id="1.10.510.10">
    <property type="entry name" value="Transferase(Phosphotransferase) domain 1"/>
    <property type="match status" value="4"/>
</dbReference>
<protein>
    <recommendedName>
        <fullName evidence="4">non-specific serine/threonine protein kinase</fullName>
        <ecNumber evidence="4">2.7.11.1</ecNumber>
    </recommendedName>
</protein>
<dbReference type="InterPro" id="IPR000719">
    <property type="entry name" value="Prot_kinase_dom"/>
</dbReference>
<keyword evidence="11 18" id="KW-0547">Nucleotide-binding</keyword>
<evidence type="ECO:0000256" key="12">
    <source>
        <dbReference type="ARBA" id="ARBA00022777"/>
    </source>
</evidence>
<keyword evidence="9" id="KW-0732">Signal</keyword>
<organism evidence="22 23">
    <name type="scientific">Mikania micrantha</name>
    <name type="common">bitter vine</name>
    <dbReference type="NCBI Taxonomy" id="192012"/>
    <lineage>
        <taxon>Eukaryota</taxon>
        <taxon>Viridiplantae</taxon>
        <taxon>Streptophyta</taxon>
        <taxon>Embryophyta</taxon>
        <taxon>Tracheophyta</taxon>
        <taxon>Spermatophyta</taxon>
        <taxon>Magnoliopsida</taxon>
        <taxon>eudicotyledons</taxon>
        <taxon>Gunneridae</taxon>
        <taxon>Pentapetalae</taxon>
        <taxon>asterids</taxon>
        <taxon>campanulids</taxon>
        <taxon>Asterales</taxon>
        <taxon>Asteraceae</taxon>
        <taxon>Asteroideae</taxon>
        <taxon>Heliantheae alliance</taxon>
        <taxon>Eupatorieae</taxon>
        <taxon>Mikania</taxon>
    </lineage>
</organism>
<dbReference type="GO" id="GO:0030246">
    <property type="term" value="F:carbohydrate binding"/>
    <property type="evidence" value="ECO:0007669"/>
    <property type="project" value="UniProtKB-KW"/>
</dbReference>
<dbReference type="InterPro" id="IPR008271">
    <property type="entry name" value="Ser/Thr_kinase_AS"/>
</dbReference>
<feature type="transmembrane region" description="Helical" evidence="20">
    <location>
        <begin position="1184"/>
        <end position="1204"/>
    </location>
</feature>
<keyword evidence="14 20" id="KW-1133">Transmembrane helix</keyword>
<reference evidence="22 23" key="1">
    <citation type="submission" date="2019-05" db="EMBL/GenBank/DDBJ databases">
        <title>Mikania micrantha, genome provides insights into the molecular mechanism of rapid growth.</title>
        <authorList>
            <person name="Liu B."/>
        </authorList>
    </citation>
    <scope>NUCLEOTIDE SEQUENCE [LARGE SCALE GENOMIC DNA]</scope>
    <source>
        <strain evidence="22">NLD-2019</strain>
        <tissue evidence="22">Leaf</tissue>
    </source>
</reference>
<dbReference type="EMBL" id="SZYD01000014">
    <property type="protein sequence ID" value="KAD4179296.1"/>
    <property type="molecule type" value="Genomic_DNA"/>
</dbReference>
<dbReference type="InterPro" id="IPR017441">
    <property type="entry name" value="Protein_kinase_ATP_BS"/>
</dbReference>
<dbReference type="Pfam" id="PF00069">
    <property type="entry name" value="Pkinase"/>
    <property type="match status" value="3"/>
</dbReference>
<accession>A0A5N6MYX5</accession>
<evidence type="ECO:0000256" key="6">
    <source>
        <dbReference type="ARBA" id="ARBA00022527"/>
    </source>
</evidence>
<dbReference type="InterPro" id="IPR000504">
    <property type="entry name" value="RRM_dom"/>
</dbReference>
<evidence type="ECO:0000313" key="22">
    <source>
        <dbReference type="EMBL" id="KAD4179296.1"/>
    </source>
</evidence>
<evidence type="ECO:0000256" key="5">
    <source>
        <dbReference type="ARBA" id="ARBA00022475"/>
    </source>
</evidence>
<comment type="similarity">
    <text evidence="2">In the N-terminal section; belongs to the leguminous lectin family.</text>
</comment>
<feature type="domain" description="Protein kinase" evidence="21">
    <location>
        <begin position="1947"/>
        <end position="2255"/>
    </location>
</feature>
<keyword evidence="13 18" id="KW-0067">ATP-binding</keyword>
<feature type="compositionally biased region" description="Polar residues" evidence="19">
    <location>
        <begin position="652"/>
        <end position="666"/>
    </location>
</feature>
<keyword evidence="15 20" id="KW-0472">Membrane</keyword>
<dbReference type="GO" id="GO:0004674">
    <property type="term" value="F:protein serine/threonine kinase activity"/>
    <property type="evidence" value="ECO:0007669"/>
    <property type="project" value="UniProtKB-KW"/>
</dbReference>